<reference evidence="24" key="2">
    <citation type="submission" date="2021-08" db="EMBL/GenBank/DDBJ databases">
        <authorList>
            <person name="Eriksson T."/>
        </authorList>
    </citation>
    <scope>NUCLEOTIDE SEQUENCE</scope>
    <source>
        <strain evidence="24">Stoneville</strain>
        <tissue evidence="24">Whole head</tissue>
    </source>
</reference>
<dbReference type="Gene3D" id="3.40.525.10">
    <property type="entry name" value="CRAL-TRIO lipid binding domain"/>
    <property type="match status" value="1"/>
</dbReference>
<feature type="compositionally biased region" description="Acidic residues" evidence="19">
    <location>
        <begin position="67"/>
        <end position="80"/>
    </location>
</feature>
<dbReference type="GO" id="GO:0048471">
    <property type="term" value="C:perinuclear region of cytoplasm"/>
    <property type="evidence" value="ECO:0007669"/>
    <property type="project" value="UniProtKB-SubCell"/>
</dbReference>
<feature type="compositionally biased region" description="Polar residues" evidence="19">
    <location>
        <begin position="1092"/>
        <end position="1103"/>
    </location>
</feature>
<dbReference type="GO" id="GO:0016579">
    <property type="term" value="P:protein deubiquitination"/>
    <property type="evidence" value="ECO:0007669"/>
    <property type="project" value="InterPro"/>
</dbReference>
<evidence type="ECO:0000256" key="1">
    <source>
        <dbReference type="ARBA" id="ARBA00004300"/>
    </source>
</evidence>
<dbReference type="InterPro" id="IPR006615">
    <property type="entry name" value="Pept_C19_DUSP"/>
</dbReference>
<dbReference type="Proteomes" id="UP000719412">
    <property type="component" value="Unassembled WGS sequence"/>
</dbReference>
<feature type="region of interest" description="Disordered" evidence="19">
    <location>
        <begin position="99"/>
        <end position="131"/>
    </location>
</feature>
<gene>
    <name evidence="24" type="ORF">GEV33_010384</name>
</gene>
<dbReference type="SUPFAM" id="SSF143791">
    <property type="entry name" value="DUSP-like"/>
    <property type="match status" value="2"/>
</dbReference>
<protein>
    <recommendedName>
        <fullName evidence="16">NOC3-like protein</fullName>
    </recommendedName>
    <alternativeName>
        <fullName evidence="15">Nucleolar complex-associated protein 3-like protein</fullName>
    </alternativeName>
</protein>
<evidence type="ECO:0000259" key="20">
    <source>
        <dbReference type="PROSITE" id="PS50191"/>
    </source>
</evidence>
<dbReference type="SMART" id="SM00695">
    <property type="entry name" value="DUSP"/>
    <property type="match status" value="2"/>
</dbReference>
<dbReference type="Gene3D" id="3.30.40.10">
    <property type="entry name" value="Zinc/RING finger domain, C3HC4 (zinc finger)"/>
    <property type="match status" value="1"/>
</dbReference>
<feature type="region of interest" description="Disordered" evidence="19">
    <location>
        <begin position="1"/>
        <end position="24"/>
    </location>
</feature>
<dbReference type="SUPFAM" id="SSF48371">
    <property type="entry name" value="ARM repeat"/>
    <property type="match status" value="1"/>
</dbReference>
<dbReference type="PANTHER" id="PTHR14428:SF5">
    <property type="entry name" value="NUCLEOLAR COMPLEX PROTEIN 3 HOMOLOG"/>
    <property type="match status" value="1"/>
</dbReference>
<dbReference type="SMART" id="SM01100">
    <property type="entry name" value="CRAL_TRIO_N"/>
    <property type="match status" value="1"/>
</dbReference>
<feature type="region of interest" description="Disordered" evidence="19">
    <location>
        <begin position="1598"/>
        <end position="1622"/>
    </location>
</feature>
<organism evidence="24 25">
    <name type="scientific">Tenebrio molitor</name>
    <name type="common">Yellow mealworm beetle</name>
    <dbReference type="NCBI Taxonomy" id="7067"/>
    <lineage>
        <taxon>Eukaryota</taxon>
        <taxon>Metazoa</taxon>
        <taxon>Ecdysozoa</taxon>
        <taxon>Arthropoda</taxon>
        <taxon>Hexapoda</taxon>
        <taxon>Insecta</taxon>
        <taxon>Pterygota</taxon>
        <taxon>Neoptera</taxon>
        <taxon>Endopterygota</taxon>
        <taxon>Coleoptera</taxon>
        <taxon>Polyphaga</taxon>
        <taxon>Cucujiformia</taxon>
        <taxon>Tenebrionidae</taxon>
        <taxon>Tenebrio</taxon>
    </lineage>
</organism>
<dbReference type="SUPFAM" id="SSF46938">
    <property type="entry name" value="CRAL/TRIO N-terminal domain"/>
    <property type="match status" value="1"/>
</dbReference>
<comment type="similarity">
    <text evidence="4">Belongs to the CBF/MAK21 family.</text>
</comment>
<dbReference type="Pfam" id="PF00650">
    <property type="entry name" value="CRAL_TRIO"/>
    <property type="match status" value="1"/>
</dbReference>
<evidence type="ECO:0000256" key="14">
    <source>
        <dbReference type="ARBA" id="ARBA00023242"/>
    </source>
</evidence>
<dbReference type="InterPro" id="IPR001607">
    <property type="entry name" value="Znf_UBP"/>
</dbReference>
<keyword evidence="11" id="KW-0862">Zinc</keyword>
<dbReference type="Pfam" id="PF03914">
    <property type="entry name" value="CBF"/>
    <property type="match status" value="1"/>
</dbReference>
<dbReference type="InterPro" id="IPR038765">
    <property type="entry name" value="Papain-like_cys_pep_sf"/>
</dbReference>
<dbReference type="PROSITE" id="PS50191">
    <property type="entry name" value="CRAL_TRIO"/>
    <property type="match status" value="1"/>
</dbReference>
<dbReference type="GO" id="GO:0008270">
    <property type="term" value="F:zinc ion binding"/>
    <property type="evidence" value="ECO:0007669"/>
    <property type="project" value="UniProtKB-KW"/>
</dbReference>
<dbReference type="Gene3D" id="3.30.2230.10">
    <property type="entry name" value="DUSP-like"/>
    <property type="match status" value="2"/>
</dbReference>
<dbReference type="InterPro" id="IPR001394">
    <property type="entry name" value="Peptidase_C19_UCH"/>
</dbReference>
<dbReference type="InterPro" id="IPR016903">
    <property type="entry name" value="Nucleolar_cplx-assoc_3"/>
</dbReference>
<evidence type="ECO:0000256" key="7">
    <source>
        <dbReference type="ARBA" id="ARBA00022583"/>
    </source>
</evidence>
<dbReference type="InterPro" id="IPR005612">
    <property type="entry name" value="CCAAT-binding_factor"/>
</dbReference>
<evidence type="ECO:0000256" key="15">
    <source>
        <dbReference type="ARBA" id="ARBA00032701"/>
    </source>
</evidence>
<keyword evidence="8" id="KW-0479">Metal-binding</keyword>
<dbReference type="Pfam" id="PF07540">
    <property type="entry name" value="NOC3p"/>
    <property type="match status" value="1"/>
</dbReference>
<feature type="domain" description="USP" evidence="21">
    <location>
        <begin position="909"/>
        <end position="1352"/>
    </location>
</feature>
<keyword evidence="25" id="KW-1185">Reference proteome</keyword>
<keyword evidence="10 17" id="KW-0863">Zinc-finger</keyword>
<dbReference type="SUPFAM" id="SSF52087">
    <property type="entry name" value="CRAL/TRIO domain"/>
    <property type="match status" value="1"/>
</dbReference>
<name>A0A8J6L9W7_TENMO</name>
<feature type="compositionally biased region" description="Low complexity" evidence="19">
    <location>
        <begin position="1104"/>
        <end position="1113"/>
    </location>
</feature>
<evidence type="ECO:0000256" key="2">
    <source>
        <dbReference type="ARBA" id="ARBA00004556"/>
    </source>
</evidence>
<dbReference type="GO" id="GO:0005730">
    <property type="term" value="C:nucleolus"/>
    <property type="evidence" value="ECO:0007669"/>
    <property type="project" value="UniProtKB-SubCell"/>
</dbReference>
<dbReference type="PROSITE" id="PS50235">
    <property type="entry name" value="USP_3"/>
    <property type="match status" value="1"/>
</dbReference>
<dbReference type="PANTHER" id="PTHR14428">
    <property type="entry name" value="NUCLEOLAR COMPLEX PROTEIN 3"/>
    <property type="match status" value="1"/>
</dbReference>
<feature type="region of interest" description="Disordered" evidence="19">
    <location>
        <begin position="1546"/>
        <end position="1581"/>
    </location>
</feature>
<reference evidence="24" key="1">
    <citation type="journal article" date="2020" name="J Insects Food Feed">
        <title>The yellow mealworm (Tenebrio molitor) genome: a resource for the emerging insects as food and feed industry.</title>
        <authorList>
            <person name="Eriksson T."/>
            <person name="Andere A."/>
            <person name="Kelstrup H."/>
            <person name="Emery V."/>
            <person name="Picard C."/>
        </authorList>
    </citation>
    <scope>NUCLEOTIDE SEQUENCE</scope>
    <source>
        <strain evidence="24">Stoneville</strain>
        <tissue evidence="24">Whole head</tissue>
    </source>
</reference>
<dbReference type="Pfam" id="PF00443">
    <property type="entry name" value="UCH"/>
    <property type="match status" value="1"/>
</dbReference>
<dbReference type="InterPro" id="IPR018200">
    <property type="entry name" value="USP_CS"/>
</dbReference>
<dbReference type="SUPFAM" id="SSF54001">
    <property type="entry name" value="Cysteine proteinases"/>
    <property type="match status" value="1"/>
</dbReference>
<feature type="compositionally biased region" description="Acidic residues" evidence="19">
    <location>
        <begin position="9"/>
        <end position="24"/>
    </location>
</feature>
<dbReference type="SMART" id="SM00516">
    <property type="entry name" value="SEC14"/>
    <property type="match status" value="1"/>
</dbReference>
<keyword evidence="9" id="KW-0677">Repeat</keyword>
<feature type="region of interest" description="Disordered" evidence="19">
    <location>
        <begin position="48"/>
        <end position="87"/>
    </location>
</feature>
<evidence type="ECO:0000256" key="4">
    <source>
        <dbReference type="ARBA" id="ARBA00007797"/>
    </source>
</evidence>
<keyword evidence="14" id="KW-0539">Nucleus</keyword>
<dbReference type="InterPro" id="IPR036865">
    <property type="entry name" value="CRAL-TRIO_dom_sf"/>
</dbReference>
<dbReference type="Pfam" id="PF02148">
    <property type="entry name" value="zf-UBP"/>
    <property type="match status" value="1"/>
</dbReference>
<dbReference type="GO" id="GO:0006897">
    <property type="term" value="P:endocytosis"/>
    <property type="evidence" value="ECO:0007669"/>
    <property type="project" value="UniProtKB-KW"/>
</dbReference>
<comment type="similarity">
    <text evidence="5">Belongs to the peptidase C19 family. USP20/USP33 subfamily.</text>
</comment>
<evidence type="ECO:0000256" key="13">
    <source>
        <dbReference type="ARBA" id="ARBA00023212"/>
    </source>
</evidence>
<evidence type="ECO:0000256" key="17">
    <source>
        <dbReference type="PROSITE-ProRule" id="PRU00502"/>
    </source>
</evidence>
<keyword evidence="12 18" id="KW-0175">Coiled coil</keyword>
<dbReference type="Gene3D" id="1.10.8.20">
    <property type="entry name" value="N-terminal domain of phosphatidylinositol transfer protein sec14p"/>
    <property type="match status" value="1"/>
</dbReference>
<dbReference type="FunFam" id="3.30.40.10:FF:000749">
    <property type="entry name" value="Ubiquitinyl hydrolase 1"/>
    <property type="match status" value="1"/>
</dbReference>
<feature type="domain" description="UBP-type" evidence="22">
    <location>
        <begin position="740"/>
        <end position="845"/>
    </location>
</feature>
<dbReference type="PROSITE" id="PS50271">
    <property type="entry name" value="ZF_UBP"/>
    <property type="match status" value="1"/>
</dbReference>
<evidence type="ECO:0000256" key="6">
    <source>
        <dbReference type="ARBA" id="ARBA00022490"/>
    </source>
</evidence>
<feature type="coiled-coil region" evidence="18">
    <location>
        <begin position="406"/>
        <end position="433"/>
    </location>
</feature>
<comment type="caution">
    <text evidence="24">The sequence shown here is derived from an EMBL/GenBank/DDBJ whole genome shotgun (WGS) entry which is preliminary data.</text>
</comment>
<feature type="compositionally biased region" description="Polar residues" evidence="19">
    <location>
        <begin position="1547"/>
        <end position="1559"/>
    </location>
</feature>
<evidence type="ECO:0000256" key="16">
    <source>
        <dbReference type="ARBA" id="ARBA00032937"/>
    </source>
</evidence>
<dbReference type="PRINTS" id="PR00180">
    <property type="entry name" value="CRETINALDHBP"/>
</dbReference>
<dbReference type="InterPro" id="IPR035927">
    <property type="entry name" value="DUSP-like_sf"/>
</dbReference>
<evidence type="ECO:0000313" key="25">
    <source>
        <dbReference type="Proteomes" id="UP000719412"/>
    </source>
</evidence>
<feature type="domain" description="DUSP" evidence="23">
    <location>
        <begin position="1456"/>
        <end position="1548"/>
    </location>
</feature>
<feature type="domain" description="CRAL-TRIO" evidence="20">
    <location>
        <begin position="1813"/>
        <end position="1976"/>
    </location>
</feature>
<dbReference type="CDD" id="cd02674">
    <property type="entry name" value="Peptidase_C19R"/>
    <property type="match status" value="1"/>
</dbReference>
<evidence type="ECO:0000256" key="5">
    <source>
        <dbReference type="ARBA" id="ARBA00008269"/>
    </source>
</evidence>
<dbReference type="Gene3D" id="3.90.70.10">
    <property type="entry name" value="Cysteine proteinases"/>
    <property type="match status" value="1"/>
</dbReference>
<evidence type="ECO:0000256" key="9">
    <source>
        <dbReference type="ARBA" id="ARBA00022737"/>
    </source>
</evidence>
<dbReference type="InterPro" id="IPR011501">
    <property type="entry name" value="Noc3_N"/>
</dbReference>
<evidence type="ECO:0000313" key="24">
    <source>
        <dbReference type="EMBL" id="KAH0812407.1"/>
    </source>
</evidence>
<feature type="region of interest" description="Disordered" evidence="19">
    <location>
        <begin position="1038"/>
        <end position="1117"/>
    </location>
</feature>
<dbReference type="EMBL" id="JABDTM020026074">
    <property type="protein sequence ID" value="KAH0812407.1"/>
    <property type="molecule type" value="Genomic_DNA"/>
</dbReference>
<dbReference type="PROSITE" id="PS51283">
    <property type="entry name" value="DUSP"/>
    <property type="match status" value="1"/>
</dbReference>
<accession>A0A8J6L9W7</accession>
<dbReference type="CDD" id="cd00170">
    <property type="entry name" value="SEC14"/>
    <property type="match status" value="1"/>
</dbReference>
<dbReference type="Gene3D" id="1.20.5.1200">
    <property type="entry name" value="Alpha-tocopherol transfer"/>
    <property type="match status" value="1"/>
</dbReference>
<dbReference type="GO" id="GO:0006270">
    <property type="term" value="P:DNA replication initiation"/>
    <property type="evidence" value="ECO:0007669"/>
    <property type="project" value="TreeGrafter"/>
</dbReference>
<dbReference type="InterPro" id="IPR036273">
    <property type="entry name" value="CRAL/TRIO_N_dom_sf"/>
</dbReference>
<evidence type="ECO:0000259" key="21">
    <source>
        <dbReference type="PROSITE" id="PS50235"/>
    </source>
</evidence>
<dbReference type="Pfam" id="PF06337">
    <property type="entry name" value="DUSP"/>
    <property type="match status" value="1"/>
</dbReference>
<dbReference type="InterPro" id="IPR028889">
    <property type="entry name" value="USP"/>
</dbReference>
<evidence type="ECO:0000256" key="10">
    <source>
        <dbReference type="ARBA" id="ARBA00022771"/>
    </source>
</evidence>
<keyword evidence="7" id="KW-0254">Endocytosis</keyword>
<proteinExistence type="inferred from homology"/>
<dbReference type="PROSITE" id="PS00973">
    <property type="entry name" value="USP_2"/>
    <property type="match status" value="1"/>
</dbReference>
<feature type="compositionally biased region" description="Acidic residues" evidence="19">
    <location>
        <begin position="110"/>
        <end position="131"/>
    </location>
</feature>
<keyword evidence="13" id="KW-0206">Cytoskeleton</keyword>
<evidence type="ECO:0000256" key="11">
    <source>
        <dbReference type="ARBA" id="ARBA00022833"/>
    </source>
</evidence>
<evidence type="ECO:0000256" key="19">
    <source>
        <dbReference type="SAM" id="MobiDB-lite"/>
    </source>
</evidence>
<dbReference type="InterPro" id="IPR011074">
    <property type="entry name" value="CRAL/TRIO_N_dom"/>
</dbReference>
<dbReference type="GO" id="GO:0005813">
    <property type="term" value="C:centrosome"/>
    <property type="evidence" value="ECO:0007669"/>
    <property type="project" value="UniProtKB-SubCell"/>
</dbReference>
<dbReference type="SUPFAM" id="SSF57850">
    <property type="entry name" value="RING/U-box"/>
    <property type="match status" value="1"/>
</dbReference>
<evidence type="ECO:0000259" key="22">
    <source>
        <dbReference type="PROSITE" id="PS50271"/>
    </source>
</evidence>
<dbReference type="PROSITE" id="PS00972">
    <property type="entry name" value="USP_1"/>
    <property type="match status" value="1"/>
</dbReference>
<dbReference type="InterPro" id="IPR001251">
    <property type="entry name" value="CRAL-TRIO_dom"/>
</dbReference>
<evidence type="ECO:0000256" key="12">
    <source>
        <dbReference type="ARBA" id="ARBA00023054"/>
    </source>
</evidence>
<evidence type="ECO:0000259" key="23">
    <source>
        <dbReference type="PROSITE" id="PS51283"/>
    </source>
</evidence>
<dbReference type="GO" id="GO:0004843">
    <property type="term" value="F:cysteine-type deubiquitinase activity"/>
    <property type="evidence" value="ECO:0007669"/>
    <property type="project" value="InterPro"/>
</dbReference>
<dbReference type="InterPro" id="IPR016024">
    <property type="entry name" value="ARM-type_fold"/>
</dbReference>
<comment type="subcellular location">
    <subcellularLocation>
        <location evidence="1">Cytoplasm</location>
        <location evidence="1">Cytoskeleton</location>
        <location evidence="1">Microtubule organizing center</location>
        <location evidence="1">Centrosome</location>
    </subcellularLocation>
    <subcellularLocation>
        <location evidence="2">Cytoplasm</location>
        <location evidence="2">Perinuclear region</location>
    </subcellularLocation>
    <subcellularLocation>
        <location evidence="3">Nucleus</location>
        <location evidence="3">Nucleolus</location>
    </subcellularLocation>
</comment>
<evidence type="ECO:0000256" key="3">
    <source>
        <dbReference type="ARBA" id="ARBA00004604"/>
    </source>
</evidence>
<evidence type="ECO:0000256" key="18">
    <source>
        <dbReference type="SAM" id="Coils"/>
    </source>
</evidence>
<keyword evidence="6" id="KW-0963">Cytoplasm</keyword>
<dbReference type="InterPro" id="IPR013083">
    <property type="entry name" value="Znf_RING/FYVE/PHD"/>
</dbReference>
<evidence type="ECO:0000256" key="8">
    <source>
        <dbReference type="ARBA" id="ARBA00022723"/>
    </source>
</evidence>
<sequence length="2031" mass="230288">MGKLPNPESESEENDSDYGEDMLEMIEEDDLEFIKNAITSKSYNIFNKVRYTGTSAPKPKKRKLNDEDSDLENEYEDQTADDVPMKNLLPIKTKQGIVRQQIEDKSAEASESEEEEEVDENEAVEAEENQEEQYDFVDDKIDISKPISAAQLLVERNKVLKQKKLHIGTLSAGVLENPEEKVTNLRTLIQLMDDNAPEVYFTVRKLATVSLLEVFKDVLPSYEIKKIDSEGVKLKKDTLKLQKYEETLLLYYRKFLQKLEKSSSILIKKKGDNRAFDEEIIKLGELGVQSLCDLLVTHPYFNFSQNIAQAVVPFLNNPRKNIREIAKNAIKTVFKEDKKEEITLKILRIINHYVKNRAHNVHPDILETLLVLNLKDVNLDEEKEQDIKQKKLMARKQKVLQMSKRERKRKKRLQLLEKELLETKAEENKQTKQQNLTEITKFVFGIYFRILKSSTNTKVLGVCLEGLAKFAHCINLEFYLDLVNILDRLMKEEWLGYREQLHCVQTVFSILSGQGEALNIDPTRFYVTLYKNLLVTHASKNYSNFLIVLKTLNDALIKRRKKITNKRTISFVKRLATLSLQLLHNGALGSLSLIKTTMQMSRSVDVLLDLDTSFGDGKFQPELEDPEYSNASSTALYELILLTKHYHPVVAKYAKNIAHGVPASGEGSLDPEYAKCTAEQLYNDFDMSEMAFNPAVSVPRKNAPKAKSRGHLFADGSFESQCKEVVRNHLKRRGVTMYRYSCSHLATATNIPISTILSSRERPVCADCGCPGPNLWICLFKNCLQIGCGEKSNDHSTVHNLKNPTHCIHMNLLTKRIWCYECKCEVFMDPSPAVPSYDSDQEIEGCTYKSRDSGHGSYSTLRTNTPERTNVFAFEKTVGLNVGMSGDASDGSDGEDSSDYNVDRPVGLVGLQNIGNTCYMNAALQALSNAVPLTRFFLECATTVQILSEGKKPGLSRTYQTLVRDMWKKNGGYVTPSGILYGIRSVHPMFRGYYQHDTQEFLRNFMDQLHEELKQVAPLETTSMSDSDTFSLAMDEPALSSSYDSSEGEYETCDSGVSERSSLSDDTERPASSAKRRLSRSSSPGRRIRTRLQSNSMVIDSQPSTSSSSTASTNKRQQKYRSIISDIFDGKLLSSVQCLTCDRVSSRVETFQDLSLPIPSRDHLVVLHGRTTGPGSTCSEAVIPMNEGWISWILAWLKSWFYGPVVTLHDCLAAFFSTDELKGDNMYSCEKCNKLRNGIKFSKVLQLPEVLCIHLKRFRHELMFSSKISSAVSFPLKGLDMRPYLHTDCVSKVTTYELFSVICHYGTAGGGHYISYALNGGQWYEFDDQYVTRVPPEKVQSCEAYVLFYRKVTNTADEVRNKAIKLSKVHSSEPHEVAYVSKQWISRFNTCAEPGAIDNSDFLCQHGSIHPDREIVFEHLAVALPLAVYEYLHKKFGGCPPVTSINICPACLAFNKRLLFEMETFVQLNREAQTQELPATHLISTSWYGQWHKFVQKRTGEPPGPIDNSKLNASQIDLNECAEISEGIWNFFFNIYGGGPELRVRQKSLQRTESESSLPSDGGEGHQFVIPPLKKQEKGETVDKNVYCSGEPMEVEEVEEQSECNGFPEEGAGKDNPGDASSDTLPNGICAVSHSKLPNATNIDNDISNAAKWVTGAAEESVYFLYFRVTFTKRNLNIETPGETIALLRPNTWHGLISAKLTGFVVARPGEAMGLGGQDSSVQDYVCQLPEAERTKALQELREDDNIREQSLDQMRDWINKHPNIKKCRTDAPFLLRFLRTRKFSVPLACEMLERYLTIRQLYPQWFRNLDCEDPDLAEILNAGYLVPLLDRDQGRLVLFSCAGKFDPHKFTSAHMVKVHSLVTEALMDDEINQINGYTYINDESGFQMAHISLWSLTDVRNILRCIQNTTPMRHKANHFLNISSSAIKLIEFAISLLNEKLRNRIFIYKNIEEMYQKVDKKILPKEYGGEVPLEEMLAKFKTFLKEKRERVLGLDDMYIEIDEKTCPLVSEMNEELGVGIDGSFKKLAVD</sequence>
<dbReference type="GO" id="GO:0003682">
    <property type="term" value="F:chromatin binding"/>
    <property type="evidence" value="ECO:0007669"/>
    <property type="project" value="TreeGrafter"/>
</dbReference>